<evidence type="ECO:0000313" key="2">
    <source>
        <dbReference type="Proteomes" id="UP001066276"/>
    </source>
</evidence>
<comment type="caution">
    <text evidence="1">The sequence shown here is derived from an EMBL/GenBank/DDBJ whole genome shotgun (WGS) entry which is preliminary data.</text>
</comment>
<dbReference type="Proteomes" id="UP001066276">
    <property type="component" value="Chromosome 5"/>
</dbReference>
<name>A0AAV7RNJ6_PLEWA</name>
<dbReference type="EMBL" id="JANPWB010000009">
    <property type="protein sequence ID" value="KAJ1152405.1"/>
    <property type="molecule type" value="Genomic_DNA"/>
</dbReference>
<organism evidence="1 2">
    <name type="scientific">Pleurodeles waltl</name>
    <name type="common">Iberian ribbed newt</name>
    <dbReference type="NCBI Taxonomy" id="8319"/>
    <lineage>
        <taxon>Eukaryota</taxon>
        <taxon>Metazoa</taxon>
        <taxon>Chordata</taxon>
        <taxon>Craniata</taxon>
        <taxon>Vertebrata</taxon>
        <taxon>Euteleostomi</taxon>
        <taxon>Amphibia</taxon>
        <taxon>Batrachia</taxon>
        <taxon>Caudata</taxon>
        <taxon>Salamandroidea</taxon>
        <taxon>Salamandridae</taxon>
        <taxon>Pleurodelinae</taxon>
        <taxon>Pleurodeles</taxon>
    </lineage>
</organism>
<sequence>MGRTQLRFNARSRPPFCFLSAASSDLWISLPRCSIYCVKAPVQAPSLRKQEAPSRDSIWVVIFAGLSGPRLRPRERRA</sequence>
<dbReference type="AlphaFoldDB" id="A0AAV7RNJ6"/>
<protein>
    <submittedName>
        <fullName evidence="1">Uncharacterized protein</fullName>
    </submittedName>
</protein>
<reference evidence="1" key="1">
    <citation type="journal article" date="2022" name="bioRxiv">
        <title>Sequencing and chromosome-scale assembly of the giantPleurodeles waltlgenome.</title>
        <authorList>
            <person name="Brown T."/>
            <person name="Elewa A."/>
            <person name="Iarovenko S."/>
            <person name="Subramanian E."/>
            <person name="Araus A.J."/>
            <person name="Petzold A."/>
            <person name="Susuki M."/>
            <person name="Suzuki K.-i.T."/>
            <person name="Hayashi T."/>
            <person name="Toyoda A."/>
            <person name="Oliveira C."/>
            <person name="Osipova E."/>
            <person name="Leigh N.D."/>
            <person name="Simon A."/>
            <person name="Yun M.H."/>
        </authorList>
    </citation>
    <scope>NUCLEOTIDE SEQUENCE</scope>
    <source>
        <strain evidence="1">20211129_DDA</strain>
        <tissue evidence="1">Liver</tissue>
    </source>
</reference>
<gene>
    <name evidence="1" type="ORF">NDU88_005180</name>
</gene>
<evidence type="ECO:0000313" key="1">
    <source>
        <dbReference type="EMBL" id="KAJ1152405.1"/>
    </source>
</evidence>
<keyword evidence="2" id="KW-1185">Reference proteome</keyword>
<accession>A0AAV7RNJ6</accession>
<proteinExistence type="predicted"/>